<dbReference type="EMBL" id="ADFR01000016">
    <property type="protein sequence ID" value="EFC05297.1"/>
    <property type="molecule type" value="Genomic_DNA"/>
</dbReference>
<dbReference type="InterPro" id="IPR008334">
    <property type="entry name" value="5'-Nucleotdase_C"/>
</dbReference>
<organism evidence="5 6">
    <name type="scientific">Bulleidia extructa W1219</name>
    <dbReference type="NCBI Taxonomy" id="679192"/>
    <lineage>
        <taxon>Bacteria</taxon>
        <taxon>Bacillati</taxon>
        <taxon>Bacillota</taxon>
        <taxon>Erysipelotrichia</taxon>
        <taxon>Erysipelotrichales</taxon>
        <taxon>Erysipelotrichaceae</taxon>
        <taxon>Bulleidia</taxon>
    </lineage>
</organism>
<dbReference type="GO" id="GO:0009166">
    <property type="term" value="P:nucleotide catabolic process"/>
    <property type="evidence" value="ECO:0007669"/>
    <property type="project" value="InterPro"/>
</dbReference>
<protein>
    <submittedName>
        <fullName evidence="5">Ser/Thr phosphatase family protein</fullName>
    </submittedName>
</protein>
<dbReference type="SUPFAM" id="SSF55816">
    <property type="entry name" value="5'-nucleotidase (syn. UDP-sugar hydrolase), C-terminal domain"/>
    <property type="match status" value="1"/>
</dbReference>
<comment type="caution">
    <text evidence="5">The sequence shown here is derived from an EMBL/GenBank/DDBJ whole genome shotgun (WGS) entry which is preliminary data.</text>
</comment>
<dbReference type="RefSeq" id="WP_006627691.1">
    <property type="nucleotide sequence ID" value="NZ_ADFR01000016.1"/>
</dbReference>
<dbReference type="InterPro" id="IPR006179">
    <property type="entry name" value="5_nucleotidase/apyrase"/>
</dbReference>
<comment type="similarity">
    <text evidence="2">Belongs to the 5'-nucleotidase family.</text>
</comment>
<dbReference type="GO" id="GO:0008768">
    <property type="term" value="F:UDP-sugar diphosphatase activity"/>
    <property type="evidence" value="ECO:0007669"/>
    <property type="project" value="TreeGrafter"/>
</dbReference>
<dbReference type="Gene3D" id="3.60.21.10">
    <property type="match status" value="1"/>
</dbReference>
<dbReference type="Pfam" id="PF02872">
    <property type="entry name" value="5_nucleotid_C"/>
    <property type="match status" value="1"/>
</dbReference>
<evidence type="ECO:0000256" key="2">
    <source>
        <dbReference type="RuleBase" id="RU362119"/>
    </source>
</evidence>
<dbReference type="Gene3D" id="3.90.780.10">
    <property type="entry name" value="5'-Nucleotidase, C-terminal domain"/>
    <property type="match status" value="1"/>
</dbReference>
<keyword evidence="6" id="KW-1185">Reference proteome</keyword>
<keyword evidence="2" id="KW-0378">Hydrolase</keyword>
<gene>
    <name evidence="5" type="ORF">HMPREF9013_0581</name>
</gene>
<feature type="domain" description="5'-Nucleotidase C-terminal" evidence="4">
    <location>
        <begin position="277"/>
        <end position="410"/>
    </location>
</feature>
<name>D2MQM8_9FIRM</name>
<dbReference type="PRINTS" id="PR01607">
    <property type="entry name" value="APYRASEFAMLY"/>
</dbReference>
<evidence type="ECO:0000313" key="5">
    <source>
        <dbReference type="EMBL" id="EFC05297.1"/>
    </source>
</evidence>
<dbReference type="InterPro" id="IPR036907">
    <property type="entry name" value="5'-Nucleotdase_C_sf"/>
</dbReference>
<dbReference type="InterPro" id="IPR029052">
    <property type="entry name" value="Metallo-depent_PP-like"/>
</dbReference>
<feature type="domain" description="Calcineurin-like phosphoesterase" evidence="3">
    <location>
        <begin position="4"/>
        <end position="201"/>
    </location>
</feature>
<dbReference type="InterPro" id="IPR004843">
    <property type="entry name" value="Calcineurin-like_PHP"/>
</dbReference>
<keyword evidence="1" id="KW-0732">Signal</keyword>
<dbReference type="GO" id="GO:0030288">
    <property type="term" value="C:outer membrane-bounded periplasmic space"/>
    <property type="evidence" value="ECO:0007669"/>
    <property type="project" value="TreeGrafter"/>
</dbReference>
<dbReference type="SUPFAM" id="SSF56300">
    <property type="entry name" value="Metallo-dependent phosphatases"/>
    <property type="match status" value="1"/>
</dbReference>
<dbReference type="GO" id="GO:0008253">
    <property type="term" value="F:5'-nucleotidase activity"/>
    <property type="evidence" value="ECO:0007669"/>
    <property type="project" value="TreeGrafter"/>
</dbReference>
<evidence type="ECO:0000259" key="4">
    <source>
        <dbReference type="Pfam" id="PF02872"/>
    </source>
</evidence>
<dbReference type="eggNOG" id="COG0737">
    <property type="taxonomic scope" value="Bacteria"/>
</dbReference>
<evidence type="ECO:0000259" key="3">
    <source>
        <dbReference type="Pfam" id="PF00149"/>
    </source>
</evidence>
<reference evidence="6" key="1">
    <citation type="submission" date="2009-12" db="EMBL/GenBank/DDBJ databases">
        <title>Sequence of Clostridiales genomosp. BVAB3 str. UPII9-5.</title>
        <authorList>
            <person name="Madupu R."/>
            <person name="Durkin A.S."/>
            <person name="Torralba M."/>
            <person name="Methe B."/>
            <person name="Sutton G.G."/>
            <person name="Strausberg R.L."/>
            <person name="Nelson K.E."/>
        </authorList>
    </citation>
    <scope>NUCLEOTIDE SEQUENCE [LARGE SCALE GENOMIC DNA]</scope>
    <source>
        <strain evidence="6">W1219</strain>
    </source>
</reference>
<evidence type="ECO:0000256" key="1">
    <source>
        <dbReference type="ARBA" id="ARBA00022729"/>
    </source>
</evidence>
<dbReference type="Proteomes" id="UP000005017">
    <property type="component" value="Unassembled WGS sequence"/>
</dbReference>
<dbReference type="STRING" id="679192.HMPREF9013_0581"/>
<accession>D2MQM8</accession>
<dbReference type="GO" id="GO:0000166">
    <property type="term" value="F:nucleotide binding"/>
    <property type="evidence" value="ECO:0007669"/>
    <property type="project" value="UniProtKB-KW"/>
</dbReference>
<proteinExistence type="inferred from homology"/>
<dbReference type="OrthoDB" id="9810906at2"/>
<dbReference type="PANTHER" id="PTHR11575">
    <property type="entry name" value="5'-NUCLEOTIDASE-RELATED"/>
    <property type="match status" value="1"/>
</dbReference>
<sequence length="448" mass="51632">MKIQIFHTNDIHSNYSFLEKVFVYLQQHRKKDDLYLDSGDYIDISHKMVAVDHGQMAMELLSLCHPDALAIGNNETDLGASLKKLFGRFPYLSANLSDEFDQPLKNLASSQLFKVANQTILVIGLTPYYNEELKENGYNHFMVMDHLKQQEPFASLREVLTERKGQYDFCLLLSHSGYFVDKKFLEEFEEIDFILGGHSHQKICTDQYLQGGKGELLDVLTLDVSEHGIHFVKSEQIDVEDGKSLVFENKRDVFLKRADAILEKEMRIYDELGFDPFHSCELIRFLCEALWQDYGQDLAIMHHGIANQSLLRPVSQKSLLETFPSKLNPTMYSLKGEDILEAYRLSKIEEHIHQSGKGPGFRGTVLGTLSFSSNVQEKDGYLFVNGEKLEDKKVYSIVTDDYLQRGTGYPSLKVKDEVCHYDHGFIRHVIERHLMDEDLFHQVKNLKV</sequence>
<dbReference type="AlphaFoldDB" id="D2MQM8"/>
<dbReference type="PANTHER" id="PTHR11575:SF23">
    <property type="entry name" value="5-NUCLEOTIDASE FAMILY PROTEIN"/>
    <property type="match status" value="1"/>
</dbReference>
<keyword evidence="2" id="KW-0547">Nucleotide-binding</keyword>
<evidence type="ECO:0000313" key="6">
    <source>
        <dbReference type="Proteomes" id="UP000005017"/>
    </source>
</evidence>
<dbReference type="Pfam" id="PF00149">
    <property type="entry name" value="Metallophos"/>
    <property type="match status" value="1"/>
</dbReference>